<proteinExistence type="predicted"/>
<protein>
    <submittedName>
        <fullName evidence="4">General stress protein A</fullName>
    </submittedName>
</protein>
<dbReference type="PANTHER" id="PTHR13778">
    <property type="entry name" value="GLYCOSYLTRANSFERASE 8 DOMAIN-CONTAINING PROTEIN"/>
    <property type="match status" value="1"/>
</dbReference>
<evidence type="ECO:0000256" key="3">
    <source>
        <dbReference type="ARBA" id="ARBA00022723"/>
    </source>
</evidence>
<dbReference type="GO" id="GO:0046872">
    <property type="term" value="F:metal ion binding"/>
    <property type="evidence" value="ECO:0007669"/>
    <property type="project" value="UniProtKB-KW"/>
</dbReference>
<keyword evidence="2" id="KW-0808">Transferase</keyword>
<dbReference type="CDD" id="cd04194">
    <property type="entry name" value="GT8_A4GalT_like"/>
    <property type="match status" value="1"/>
</dbReference>
<dbReference type="GO" id="GO:0016757">
    <property type="term" value="F:glycosyltransferase activity"/>
    <property type="evidence" value="ECO:0007669"/>
    <property type="project" value="UniProtKB-KW"/>
</dbReference>
<reference evidence="4 5" key="1">
    <citation type="submission" date="2015-09" db="EMBL/GenBank/DDBJ databases">
        <authorList>
            <consortium name="Pathogen Informatics"/>
        </authorList>
    </citation>
    <scope>NUCLEOTIDE SEQUENCE [LARGE SCALE GENOMIC DNA]</scope>
    <source>
        <strain evidence="4 5">2789STDY5834961</strain>
    </source>
</reference>
<dbReference type="InterPro" id="IPR002495">
    <property type="entry name" value="Glyco_trans_8"/>
</dbReference>
<name>A0A173RVN1_9FIRM</name>
<gene>
    <name evidence="4" type="primary">gspA</name>
    <name evidence="4" type="ORF">ERS852573_00666</name>
</gene>
<dbReference type="Proteomes" id="UP000095597">
    <property type="component" value="Unassembled WGS sequence"/>
</dbReference>
<dbReference type="EMBL" id="CYXO01000003">
    <property type="protein sequence ID" value="CUM81695.1"/>
    <property type="molecule type" value="Genomic_DNA"/>
</dbReference>
<dbReference type="InterPro" id="IPR029044">
    <property type="entry name" value="Nucleotide-diphossugar_trans"/>
</dbReference>
<evidence type="ECO:0000313" key="5">
    <source>
        <dbReference type="Proteomes" id="UP000095597"/>
    </source>
</evidence>
<dbReference type="AlphaFoldDB" id="A0A173RVN1"/>
<dbReference type="PANTHER" id="PTHR13778:SF47">
    <property type="entry name" value="LIPOPOLYSACCHARIDE 1,3-GALACTOSYLTRANSFERASE"/>
    <property type="match status" value="1"/>
</dbReference>
<keyword evidence="3" id="KW-0479">Metal-binding</keyword>
<organism evidence="4 5">
    <name type="scientific">Dorea longicatena</name>
    <dbReference type="NCBI Taxonomy" id="88431"/>
    <lineage>
        <taxon>Bacteria</taxon>
        <taxon>Bacillati</taxon>
        <taxon>Bacillota</taxon>
        <taxon>Clostridia</taxon>
        <taxon>Lachnospirales</taxon>
        <taxon>Lachnospiraceae</taxon>
        <taxon>Dorea</taxon>
    </lineage>
</organism>
<evidence type="ECO:0000256" key="1">
    <source>
        <dbReference type="ARBA" id="ARBA00022676"/>
    </source>
</evidence>
<dbReference type="OrthoDB" id="9798746at2"/>
<dbReference type="Pfam" id="PF01501">
    <property type="entry name" value="Glyco_transf_8"/>
    <property type="match status" value="1"/>
</dbReference>
<sequence>MNIVYTTDEAFTAKVAAGICSVFENNKEMEQINVYIVGQNLSETSCKRFEKIAEKYKRNIFIIPLGKIEDYLDFEYDTGGWNAIVLARLFLEKLLPETVEKVIYLDGDTINIGSLKKMWNTDMHEKVVGACIEATISSVNKKILHMENIPYVNAGVLLIDLKLWREQAVGRKILQFYCKNNGKLPANDQDAINGTLKENIYYLKPEYNFYNIYWFYPYKVLKKLMGNTEYYSKNIVENAKKHPIIIHYLGEERPWRAGNHHPYKSDYYRYLRLTPWKDEKDEEGWKIYFILWDIFNFVMKPFPEVRYKIINSLIPQFMKWRKKQIKREK</sequence>
<dbReference type="RefSeq" id="WP_055213674.1">
    <property type="nucleotide sequence ID" value="NZ_CYXO01000003.1"/>
</dbReference>
<dbReference type="InterPro" id="IPR050748">
    <property type="entry name" value="Glycosyltrans_8_dom-fam"/>
</dbReference>
<dbReference type="SUPFAM" id="SSF53448">
    <property type="entry name" value="Nucleotide-diphospho-sugar transferases"/>
    <property type="match status" value="1"/>
</dbReference>
<dbReference type="Gene3D" id="3.90.550.10">
    <property type="entry name" value="Spore Coat Polysaccharide Biosynthesis Protein SpsA, Chain A"/>
    <property type="match status" value="1"/>
</dbReference>
<evidence type="ECO:0000313" key="4">
    <source>
        <dbReference type="EMBL" id="CUM81695.1"/>
    </source>
</evidence>
<accession>A0A173RVN1</accession>
<keyword evidence="1" id="KW-0328">Glycosyltransferase</keyword>
<evidence type="ECO:0000256" key="2">
    <source>
        <dbReference type="ARBA" id="ARBA00022679"/>
    </source>
</evidence>